<dbReference type="AlphaFoldDB" id="A0A6A4RW86"/>
<name>A0A6A4RW86_SCOMX</name>
<dbReference type="EMBL" id="VEVO01000021">
    <property type="protein sequence ID" value="KAF0024657.1"/>
    <property type="molecule type" value="Genomic_DNA"/>
</dbReference>
<sequence length="134" mass="15536">MRTTSEGKDREDRQMKRVSRSLEMRHRRVVLSVLRQSHVHLQIMHTHNFMVNHLIVATDAVVPKVSRGVTVTVTRSAFRSFTNFIIKSDLLNTDEQPLRMMEHRNVYVARTTRQTQSADGGRVIRSKSKCAHVQ</sequence>
<reference evidence="2 3" key="1">
    <citation type="submission" date="2019-06" db="EMBL/GenBank/DDBJ databases">
        <title>Draft genomes of female and male turbot (Scophthalmus maximus).</title>
        <authorList>
            <person name="Xu H."/>
            <person name="Xu X.-W."/>
            <person name="Shao C."/>
            <person name="Chen S."/>
        </authorList>
    </citation>
    <scope>NUCLEOTIDE SEQUENCE [LARGE SCALE GENOMIC DNA]</scope>
    <source>
        <strain evidence="2">Ysfricsl-2016a</strain>
        <tissue evidence="2">Blood</tissue>
    </source>
</reference>
<organism evidence="2 3">
    <name type="scientific">Scophthalmus maximus</name>
    <name type="common">Turbot</name>
    <name type="synonym">Psetta maxima</name>
    <dbReference type="NCBI Taxonomy" id="52904"/>
    <lineage>
        <taxon>Eukaryota</taxon>
        <taxon>Metazoa</taxon>
        <taxon>Chordata</taxon>
        <taxon>Craniata</taxon>
        <taxon>Vertebrata</taxon>
        <taxon>Euteleostomi</taxon>
        <taxon>Actinopterygii</taxon>
        <taxon>Neopterygii</taxon>
        <taxon>Teleostei</taxon>
        <taxon>Neoteleostei</taxon>
        <taxon>Acanthomorphata</taxon>
        <taxon>Carangaria</taxon>
        <taxon>Pleuronectiformes</taxon>
        <taxon>Pleuronectoidei</taxon>
        <taxon>Scophthalmidae</taxon>
        <taxon>Scophthalmus</taxon>
    </lineage>
</organism>
<evidence type="ECO:0000256" key="1">
    <source>
        <dbReference type="SAM" id="MobiDB-lite"/>
    </source>
</evidence>
<proteinExistence type="predicted"/>
<dbReference type="Proteomes" id="UP000438429">
    <property type="component" value="Unassembled WGS sequence"/>
</dbReference>
<accession>A0A6A4RW86</accession>
<comment type="caution">
    <text evidence="2">The sequence shown here is derived from an EMBL/GenBank/DDBJ whole genome shotgun (WGS) entry which is preliminary data.</text>
</comment>
<evidence type="ECO:0000313" key="2">
    <source>
        <dbReference type="EMBL" id="KAF0024657.1"/>
    </source>
</evidence>
<feature type="region of interest" description="Disordered" evidence="1">
    <location>
        <begin position="1"/>
        <end position="21"/>
    </location>
</feature>
<evidence type="ECO:0000313" key="3">
    <source>
        <dbReference type="Proteomes" id="UP000438429"/>
    </source>
</evidence>
<gene>
    <name evidence="2" type="ORF">F2P81_023459</name>
</gene>
<protein>
    <submittedName>
        <fullName evidence="2">Uncharacterized protein</fullName>
    </submittedName>
</protein>